<dbReference type="CDD" id="cd03214">
    <property type="entry name" value="ABC_Iron-Siderophores_B12_Hemin"/>
    <property type="match status" value="1"/>
</dbReference>
<reference evidence="7" key="1">
    <citation type="submission" date="2018-09" db="EMBL/GenBank/DDBJ databases">
        <authorList>
            <person name="Zhu H."/>
        </authorList>
    </citation>
    <scope>NUCLEOTIDE SEQUENCE [LARGE SCALE GENOMIC DNA]</scope>
    <source>
        <strain evidence="7">K2R23-3</strain>
    </source>
</reference>
<dbReference type="InterPro" id="IPR003439">
    <property type="entry name" value="ABC_transporter-like_ATP-bd"/>
</dbReference>
<evidence type="ECO:0000256" key="2">
    <source>
        <dbReference type="ARBA" id="ARBA00022741"/>
    </source>
</evidence>
<evidence type="ECO:0000313" key="7">
    <source>
        <dbReference type="Proteomes" id="UP000265725"/>
    </source>
</evidence>
<dbReference type="RefSeq" id="WP_119882541.1">
    <property type="nucleotide sequence ID" value="NZ_CP032418.1"/>
</dbReference>
<evidence type="ECO:0000313" key="6">
    <source>
        <dbReference type="EMBL" id="AYC28797.1"/>
    </source>
</evidence>
<dbReference type="InterPro" id="IPR002808">
    <property type="entry name" value="AdoCbi_amidolase"/>
</dbReference>
<evidence type="ECO:0000256" key="1">
    <source>
        <dbReference type="ARBA" id="ARBA00022448"/>
    </source>
</evidence>
<evidence type="ECO:0000256" key="3">
    <source>
        <dbReference type="ARBA" id="ARBA00022840"/>
    </source>
</evidence>
<organism evidence="6 7">
    <name type="scientific">Paenisporosarcina cavernae</name>
    <dbReference type="NCBI Taxonomy" id="2320858"/>
    <lineage>
        <taxon>Bacteria</taxon>
        <taxon>Bacillati</taxon>
        <taxon>Bacillota</taxon>
        <taxon>Bacilli</taxon>
        <taxon>Bacillales</taxon>
        <taxon>Caryophanaceae</taxon>
        <taxon>Paenisporosarcina</taxon>
    </lineage>
</organism>
<dbReference type="Pfam" id="PF01955">
    <property type="entry name" value="CbiZ"/>
    <property type="match status" value="1"/>
</dbReference>
<sequence length="488" mass="54212">MIRIENLSGGYDTRRVIQDLSFEVAKGEILGILGPNGSGKSTLMKFMSGVLTPSHGEIYLNDRNIRDFRQKELAQKVSVLPQFQGNTFDYTVRETIELGRYPFRKGFFHDWTEEDERAVTSAIEQMELARFEHVSIDSLSGGERQRVFLAQALAQTPEILLLDEPTNHLDIAHQKQLLDTVRNLSKTSGVTIIGIFHDINLASLYCDKLLLLQNGSIAHYGEPHEVINSRNIDQIYQARIITHPHPEMPKPQITLMPGIKRSEPMTLSISDFTCTDDYVLLQTAHPWKTLSSAINGAGIGWAKTFVNRCVAPNYTHANVETEMEQYLLEHHFVPTETMAMMTAISPHKAVIKQYSGTEFVVTVMVTAGIGNAMDVSKSHMQNRTAPVGTINTWVLIEGHLREEAFIEAMITSTEAKAKALQIAEVLDPVTRTIATGTPTDSLLIAGSQQGIDIPFAGPATEVGKIIGKGVYEATLEAIYTYRQKTSTL</sequence>
<dbReference type="KEGG" id="paek:D3873_02515"/>
<protein>
    <submittedName>
        <fullName evidence="6">ATP-binding cassette domain-containing protein</fullName>
    </submittedName>
</protein>
<dbReference type="Proteomes" id="UP000265725">
    <property type="component" value="Chromosome"/>
</dbReference>
<dbReference type="GO" id="GO:0005524">
    <property type="term" value="F:ATP binding"/>
    <property type="evidence" value="ECO:0007669"/>
    <property type="project" value="UniProtKB-KW"/>
</dbReference>
<keyword evidence="1" id="KW-0813">Transport</keyword>
<dbReference type="FunFam" id="3.40.50.300:FF:000134">
    <property type="entry name" value="Iron-enterobactin ABC transporter ATP-binding protein"/>
    <property type="match status" value="1"/>
</dbReference>
<dbReference type="AlphaFoldDB" id="A0A385YS28"/>
<evidence type="ECO:0000256" key="4">
    <source>
        <dbReference type="ARBA" id="ARBA00022967"/>
    </source>
</evidence>
<evidence type="ECO:0000259" key="5">
    <source>
        <dbReference type="PROSITE" id="PS50893"/>
    </source>
</evidence>
<dbReference type="OrthoDB" id="9787851at2"/>
<accession>A0A385YS28</accession>
<dbReference type="InterPro" id="IPR017871">
    <property type="entry name" value="ABC_transporter-like_CS"/>
</dbReference>
<dbReference type="InterPro" id="IPR003593">
    <property type="entry name" value="AAA+_ATPase"/>
</dbReference>
<gene>
    <name evidence="6" type="ORF">D3873_02515</name>
</gene>
<keyword evidence="4" id="KW-1278">Translocase</keyword>
<proteinExistence type="predicted"/>
<dbReference type="EMBL" id="CP032418">
    <property type="protein sequence ID" value="AYC28797.1"/>
    <property type="molecule type" value="Genomic_DNA"/>
</dbReference>
<name>A0A385YS28_9BACL</name>
<dbReference type="Pfam" id="PF00005">
    <property type="entry name" value="ABC_tran"/>
    <property type="match status" value="1"/>
</dbReference>
<dbReference type="InterPro" id="IPR027417">
    <property type="entry name" value="P-loop_NTPase"/>
</dbReference>
<dbReference type="PROSITE" id="PS50893">
    <property type="entry name" value="ABC_TRANSPORTER_2"/>
    <property type="match status" value="1"/>
</dbReference>
<dbReference type="PANTHER" id="PTHR42794">
    <property type="entry name" value="HEMIN IMPORT ATP-BINDING PROTEIN HMUV"/>
    <property type="match status" value="1"/>
</dbReference>
<dbReference type="SMART" id="SM00382">
    <property type="entry name" value="AAA"/>
    <property type="match status" value="1"/>
</dbReference>
<dbReference type="SUPFAM" id="SSF52540">
    <property type="entry name" value="P-loop containing nucleoside triphosphate hydrolases"/>
    <property type="match status" value="1"/>
</dbReference>
<dbReference type="Gene3D" id="3.40.50.300">
    <property type="entry name" value="P-loop containing nucleotide triphosphate hydrolases"/>
    <property type="match status" value="1"/>
</dbReference>
<keyword evidence="2" id="KW-0547">Nucleotide-binding</keyword>
<dbReference type="GO" id="GO:0016887">
    <property type="term" value="F:ATP hydrolysis activity"/>
    <property type="evidence" value="ECO:0007669"/>
    <property type="project" value="InterPro"/>
</dbReference>
<keyword evidence="7" id="KW-1185">Reference proteome</keyword>
<feature type="domain" description="ABC transporter" evidence="5">
    <location>
        <begin position="2"/>
        <end position="239"/>
    </location>
</feature>
<dbReference type="PANTHER" id="PTHR42794:SF1">
    <property type="entry name" value="HEMIN IMPORT ATP-BINDING PROTEIN HMUV"/>
    <property type="match status" value="1"/>
</dbReference>
<keyword evidence="3 6" id="KW-0067">ATP-binding</keyword>
<dbReference type="PROSITE" id="PS00211">
    <property type="entry name" value="ABC_TRANSPORTER_1"/>
    <property type="match status" value="1"/>
</dbReference>